<dbReference type="GO" id="GO:0008703">
    <property type="term" value="F:5-amino-6-(5-phosphoribosylamino)uracil reductase activity"/>
    <property type="evidence" value="ECO:0007669"/>
    <property type="project" value="UniProtKB-EC"/>
</dbReference>
<keyword evidence="11 15" id="KW-0560">Oxidoreductase</keyword>
<feature type="binding site" evidence="17">
    <location>
        <position position="196"/>
    </location>
    <ligand>
        <name>NADP(+)</name>
        <dbReference type="ChEBI" id="CHEBI:58349"/>
    </ligand>
</feature>
<evidence type="ECO:0000313" key="20">
    <source>
        <dbReference type="EMBL" id="PSR28066.1"/>
    </source>
</evidence>
<dbReference type="PROSITE" id="PS00903">
    <property type="entry name" value="CYT_DCMP_DEAMINASES_1"/>
    <property type="match status" value="1"/>
</dbReference>
<dbReference type="EC" id="1.1.1.193" evidence="15"/>
<dbReference type="Gene3D" id="3.40.140.10">
    <property type="entry name" value="Cytidine Deaminase, domain 2"/>
    <property type="match status" value="1"/>
</dbReference>
<evidence type="ECO:0000256" key="1">
    <source>
        <dbReference type="ARBA" id="ARBA00002151"/>
    </source>
</evidence>
<feature type="binding site" evidence="17">
    <location>
        <position position="295"/>
    </location>
    <ligand>
        <name>substrate</name>
    </ligand>
</feature>
<evidence type="ECO:0000256" key="5">
    <source>
        <dbReference type="ARBA" id="ARBA00007417"/>
    </source>
</evidence>
<gene>
    <name evidence="20" type="primary">ribD</name>
    <name evidence="20" type="ORF">C7B47_06240</name>
</gene>
<dbReference type="PROSITE" id="PS51747">
    <property type="entry name" value="CYT_DCMP_DEAMINASES_2"/>
    <property type="match status" value="1"/>
</dbReference>
<accession>A0A2T2X0R2</accession>
<evidence type="ECO:0000256" key="3">
    <source>
        <dbReference type="ARBA" id="ARBA00004910"/>
    </source>
</evidence>
<dbReference type="CDD" id="cd01284">
    <property type="entry name" value="Riboflavin_deaminase-reductase"/>
    <property type="match status" value="1"/>
</dbReference>
<dbReference type="UniPathway" id="UPA00275">
    <property type="reaction ID" value="UER00401"/>
</dbReference>
<keyword evidence="6 15" id="KW-0686">Riboflavin biosynthesis</keyword>
<dbReference type="InterPro" id="IPR016192">
    <property type="entry name" value="APOBEC/CMP_deaminase_Zn-bd"/>
</dbReference>
<evidence type="ECO:0000256" key="10">
    <source>
        <dbReference type="ARBA" id="ARBA00022857"/>
    </source>
</evidence>
<evidence type="ECO:0000313" key="21">
    <source>
        <dbReference type="Proteomes" id="UP000242705"/>
    </source>
</evidence>
<feature type="binding site" evidence="17">
    <location>
        <position position="204"/>
    </location>
    <ligand>
        <name>substrate</name>
    </ligand>
</feature>
<dbReference type="GO" id="GO:0050661">
    <property type="term" value="F:NADP binding"/>
    <property type="evidence" value="ECO:0007669"/>
    <property type="project" value="InterPro"/>
</dbReference>
<comment type="similarity">
    <text evidence="4 15">In the N-terminal section; belongs to the cytidine and deoxycytidylate deaminase family.</text>
</comment>
<feature type="binding site" evidence="17">
    <location>
        <position position="207"/>
    </location>
    <ligand>
        <name>substrate</name>
    </ligand>
</feature>
<keyword evidence="9 15" id="KW-0862">Zinc</keyword>
<proteinExistence type="inferred from homology"/>
<sequence length="381" mass="40930">MESQVMQRALSLARRGRYTTSPNPMVGAVILDSHGQIVGEGYHKRPGGPHAEIVALRKAGEKAQGGTLYVTLEPCNHVGRTPPCTEAIIDAGITHVVIAMTDPNPEVKGGGIQRLKQAGITVEVGDGEKTARALNHAFITWSQKRRPYITLKSAMSLDGKVATKTGDSRYITHEKSLAKVHELRRLHDAILVGVGTILADDPALTYRGPKPGRDPIRVILDSHGRTPASARIFQQNSSAPTLIFTTSQSSIDWQRDIFSAGGEVIEVSQDPSGVVDLYEVLAELASRHVLSVLVEGGPRVHASFIAEQLADEWYSFISPIIIGGVAPTPVMGEGISRLADAYPIGTIDVHKLGEDVMIHGLFGPVSSSSSHHIKTQEGLHV</sequence>
<dbReference type="InterPro" id="IPR024072">
    <property type="entry name" value="DHFR-like_dom_sf"/>
</dbReference>
<dbReference type="PIRSF" id="PIRSF006769">
    <property type="entry name" value="RibD"/>
    <property type="match status" value="1"/>
</dbReference>
<comment type="pathway">
    <text evidence="2 15">Cofactor biosynthesis; riboflavin biosynthesis; 5-amino-6-(D-ribitylamino)uracil from GTP: step 2/4.</text>
</comment>
<evidence type="ECO:0000259" key="19">
    <source>
        <dbReference type="PROSITE" id="PS51747"/>
    </source>
</evidence>
<feature type="binding site" evidence="17">
    <location>
        <position position="184"/>
    </location>
    <ligand>
        <name>substrate</name>
    </ligand>
</feature>
<keyword evidence="8 15" id="KW-0378">Hydrolase</keyword>
<feature type="binding site" evidence="18">
    <location>
        <position position="75"/>
    </location>
    <ligand>
        <name>Zn(2+)</name>
        <dbReference type="ChEBI" id="CHEBI:29105"/>
        <note>catalytic</note>
    </ligand>
</feature>
<feature type="binding site" evidence="17">
    <location>
        <position position="200"/>
    </location>
    <ligand>
        <name>NADP(+)</name>
        <dbReference type="ChEBI" id="CHEBI:58349"/>
    </ligand>
</feature>
<name>A0A2T2X0R2_SULTH</name>
<dbReference type="EC" id="3.5.4.26" evidence="15"/>
<dbReference type="PANTHER" id="PTHR38011">
    <property type="entry name" value="DIHYDROFOLATE REDUCTASE FAMILY PROTEIN (AFU_ORTHOLOGUE AFUA_8G06820)"/>
    <property type="match status" value="1"/>
</dbReference>
<feature type="binding site" evidence="17">
    <location>
        <position position="168"/>
    </location>
    <ligand>
        <name>substrate</name>
    </ligand>
</feature>
<organism evidence="20 21">
    <name type="scientific">Sulfobacillus thermosulfidooxidans</name>
    <dbReference type="NCBI Taxonomy" id="28034"/>
    <lineage>
        <taxon>Bacteria</taxon>
        <taxon>Bacillati</taxon>
        <taxon>Bacillota</taxon>
        <taxon>Clostridia</taxon>
        <taxon>Eubacteriales</taxon>
        <taxon>Clostridiales Family XVII. Incertae Sedis</taxon>
        <taxon>Sulfobacillus</taxon>
    </lineage>
</organism>
<evidence type="ECO:0000256" key="11">
    <source>
        <dbReference type="ARBA" id="ARBA00023002"/>
    </source>
</evidence>
<feature type="active site" description="Proton donor" evidence="16">
    <location>
        <position position="52"/>
    </location>
</feature>
<evidence type="ECO:0000256" key="12">
    <source>
        <dbReference type="ARBA" id="ARBA00023268"/>
    </source>
</evidence>
<reference evidence="20 21" key="1">
    <citation type="journal article" date="2014" name="BMC Genomics">
        <title>Comparison of environmental and isolate Sulfobacillus genomes reveals diverse carbon, sulfur, nitrogen, and hydrogen metabolisms.</title>
        <authorList>
            <person name="Justice N.B."/>
            <person name="Norman A."/>
            <person name="Brown C.T."/>
            <person name="Singh A."/>
            <person name="Thomas B.C."/>
            <person name="Banfield J.F."/>
        </authorList>
    </citation>
    <scope>NUCLEOTIDE SEQUENCE [LARGE SCALE GENOMIC DNA]</scope>
    <source>
        <strain evidence="20">AMDSBA5</strain>
    </source>
</reference>
<dbReference type="InterPro" id="IPR050765">
    <property type="entry name" value="Riboflavin_Biosynth_HTPR"/>
</dbReference>
<dbReference type="Gene3D" id="3.40.430.10">
    <property type="entry name" value="Dihydrofolate Reductase, subunit A"/>
    <property type="match status" value="1"/>
</dbReference>
<feature type="binding site" evidence="17">
    <location>
        <position position="154"/>
    </location>
    <ligand>
        <name>NADP(+)</name>
        <dbReference type="ChEBI" id="CHEBI:58349"/>
    </ligand>
</feature>
<evidence type="ECO:0000256" key="13">
    <source>
        <dbReference type="ARBA" id="ARBA00049861"/>
    </source>
</evidence>
<evidence type="ECO:0000256" key="9">
    <source>
        <dbReference type="ARBA" id="ARBA00022833"/>
    </source>
</evidence>
<evidence type="ECO:0000256" key="8">
    <source>
        <dbReference type="ARBA" id="ARBA00022801"/>
    </source>
</evidence>
<evidence type="ECO:0000256" key="15">
    <source>
        <dbReference type="PIRNR" id="PIRNR006769"/>
    </source>
</evidence>
<dbReference type="InterPro" id="IPR004794">
    <property type="entry name" value="Eubact_RibD"/>
</dbReference>
<dbReference type="Pfam" id="PF00383">
    <property type="entry name" value="dCMP_cyt_deam_1"/>
    <property type="match status" value="1"/>
</dbReference>
<dbReference type="SUPFAM" id="SSF53597">
    <property type="entry name" value="Dihydrofolate reductase-like"/>
    <property type="match status" value="1"/>
</dbReference>
<dbReference type="FunFam" id="3.40.140.10:FF:000025">
    <property type="entry name" value="Riboflavin biosynthesis protein RibD"/>
    <property type="match status" value="1"/>
</dbReference>
<evidence type="ECO:0000256" key="7">
    <source>
        <dbReference type="ARBA" id="ARBA00022723"/>
    </source>
</evidence>
<evidence type="ECO:0000256" key="2">
    <source>
        <dbReference type="ARBA" id="ARBA00004882"/>
    </source>
</evidence>
<keyword evidence="12" id="KW-0511">Multifunctional enzyme</keyword>
<dbReference type="EMBL" id="PXYX01000008">
    <property type="protein sequence ID" value="PSR28066.1"/>
    <property type="molecule type" value="Genomic_DNA"/>
</dbReference>
<dbReference type="Proteomes" id="UP000242705">
    <property type="component" value="Unassembled WGS sequence"/>
</dbReference>
<dbReference type="InterPro" id="IPR002734">
    <property type="entry name" value="RibDG_C"/>
</dbReference>
<feature type="binding site" evidence="18">
    <location>
        <position position="50"/>
    </location>
    <ligand>
        <name>Zn(2+)</name>
        <dbReference type="ChEBI" id="CHEBI:29105"/>
        <note>catalytic</note>
    </ligand>
</feature>
<evidence type="ECO:0000256" key="16">
    <source>
        <dbReference type="PIRSR" id="PIRSR006769-1"/>
    </source>
</evidence>
<dbReference type="AlphaFoldDB" id="A0A2T2X0R2"/>
<evidence type="ECO:0000256" key="18">
    <source>
        <dbReference type="PIRSR" id="PIRSR006769-3"/>
    </source>
</evidence>
<dbReference type="NCBIfam" id="TIGR00227">
    <property type="entry name" value="ribD_Cterm"/>
    <property type="match status" value="1"/>
</dbReference>
<dbReference type="NCBIfam" id="TIGR00326">
    <property type="entry name" value="eubact_ribD"/>
    <property type="match status" value="1"/>
</dbReference>
<dbReference type="InterPro" id="IPR002125">
    <property type="entry name" value="CMP_dCMP_dom"/>
</dbReference>
<dbReference type="InterPro" id="IPR016193">
    <property type="entry name" value="Cytidine_deaminase-like"/>
</dbReference>
<comment type="function">
    <text evidence="1 15">Converts 2,5-diamino-6-(ribosylamino)-4(3h)-pyrimidinone 5'-phosphate into 5-amino-6-(ribosylamino)-2,4(1h,3h)-pyrimidinedione 5'-phosphate.</text>
</comment>
<keyword evidence="7 15" id="KW-0479">Metal-binding</keyword>
<evidence type="ECO:0000256" key="14">
    <source>
        <dbReference type="ARBA" id="ARBA00049886"/>
    </source>
</evidence>
<comment type="catalytic activity">
    <reaction evidence="14 15">
        <text>2,5-diamino-6-hydroxy-4-(5-phosphoribosylamino)-pyrimidine + H2O + H(+) = 5-amino-6-(5-phospho-D-ribosylamino)uracil + NH4(+)</text>
        <dbReference type="Rhea" id="RHEA:21868"/>
        <dbReference type="ChEBI" id="CHEBI:15377"/>
        <dbReference type="ChEBI" id="CHEBI:15378"/>
        <dbReference type="ChEBI" id="CHEBI:28938"/>
        <dbReference type="ChEBI" id="CHEBI:58453"/>
        <dbReference type="ChEBI" id="CHEBI:58614"/>
        <dbReference type="EC" id="3.5.4.26"/>
    </reaction>
</comment>
<protein>
    <recommendedName>
        <fullName evidence="15">Riboflavin biosynthesis protein RibD</fullName>
    </recommendedName>
    <domain>
        <recommendedName>
            <fullName evidence="15">Diaminohydroxyphosphoribosylaminopyrimidine deaminase</fullName>
            <shortName evidence="15">DRAP deaminase</shortName>
            <ecNumber evidence="15">3.5.4.26</ecNumber>
        </recommendedName>
        <alternativeName>
            <fullName evidence="15">Riboflavin-specific deaminase</fullName>
        </alternativeName>
    </domain>
    <domain>
        <recommendedName>
            <fullName evidence="15">5-amino-6-(5-phosphoribosylamino)uracil reductase</fullName>
            <ecNumber evidence="15">1.1.1.193</ecNumber>
        </recommendedName>
        <alternativeName>
            <fullName evidence="15">HTP reductase</fullName>
        </alternativeName>
    </domain>
</protein>
<dbReference type="GO" id="GO:0008270">
    <property type="term" value="F:zinc ion binding"/>
    <property type="evidence" value="ECO:0007669"/>
    <property type="project" value="InterPro"/>
</dbReference>
<comment type="caution">
    <text evidence="20">The sequence shown here is derived from an EMBL/GenBank/DDBJ whole genome shotgun (WGS) entry which is preliminary data.</text>
</comment>
<comment type="cofactor">
    <cofactor evidence="15 18">
        <name>Zn(2+)</name>
        <dbReference type="ChEBI" id="CHEBI:29105"/>
    </cofactor>
    <text evidence="15 18">Binds 1 zinc ion.</text>
</comment>
<dbReference type="GO" id="GO:0009231">
    <property type="term" value="P:riboflavin biosynthetic process"/>
    <property type="evidence" value="ECO:0007669"/>
    <property type="project" value="UniProtKB-UniPathway"/>
</dbReference>
<evidence type="ECO:0000256" key="17">
    <source>
        <dbReference type="PIRSR" id="PIRSR006769-2"/>
    </source>
</evidence>
<evidence type="ECO:0000256" key="6">
    <source>
        <dbReference type="ARBA" id="ARBA00022619"/>
    </source>
</evidence>
<comment type="similarity">
    <text evidence="5 15">In the C-terminal section; belongs to the HTP reductase family.</text>
</comment>
<feature type="binding site" evidence="17">
    <location>
        <begin position="297"/>
        <end position="303"/>
    </location>
    <ligand>
        <name>NADP(+)</name>
        <dbReference type="ChEBI" id="CHEBI:58349"/>
    </ligand>
</feature>
<feature type="binding site" evidence="18">
    <location>
        <position position="84"/>
    </location>
    <ligand>
        <name>Zn(2+)</name>
        <dbReference type="ChEBI" id="CHEBI:29105"/>
        <note>catalytic</note>
    </ligand>
</feature>
<comment type="pathway">
    <text evidence="3 15">Cofactor biosynthesis; riboflavin biosynthesis; 5-amino-6-(D-ribitylamino)uracil from GTP: step 3/4.</text>
</comment>
<comment type="catalytic activity">
    <reaction evidence="13 15">
        <text>5-amino-6-(5-phospho-D-ribitylamino)uracil + NADP(+) = 5-amino-6-(5-phospho-D-ribosylamino)uracil + NADPH + H(+)</text>
        <dbReference type="Rhea" id="RHEA:17845"/>
        <dbReference type="ChEBI" id="CHEBI:15378"/>
        <dbReference type="ChEBI" id="CHEBI:57783"/>
        <dbReference type="ChEBI" id="CHEBI:58349"/>
        <dbReference type="ChEBI" id="CHEBI:58421"/>
        <dbReference type="ChEBI" id="CHEBI:58453"/>
        <dbReference type="EC" id="1.1.1.193"/>
    </reaction>
</comment>
<feature type="domain" description="CMP/dCMP-type deaminase" evidence="19">
    <location>
        <begin position="1"/>
        <end position="123"/>
    </location>
</feature>
<dbReference type="PANTHER" id="PTHR38011:SF7">
    <property type="entry name" value="2,5-DIAMINO-6-RIBOSYLAMINO-4(3H)-PYRIMIDINONE 5'-PHOSPHATE REDUCTASE"/>
    <property type="match status" value="1"/>
</dbReference>
<evidence type="ECO:0000256" key="4">
    <source>
        <dbReference type="ARBA" id="ARBA00005259"/>
    </source>
</evidence>
<keyword evidence="10 15" id="KW-0521">NADP</keyword>
<dbReference type="SUPFAM" id="SSF53927">
    <property type="entry name" value="Cytidine deaminase-like"/>
    <property type="match status" value="1"/>
</dbReference>
<dbReference type="Pfam" id="PF01872">
    <property type="entry name" value="RibD_C"/>
    <property type="match status" value="1"/>
</dbReference>
<dbReference type="InterPro" id="IPR011549">
    <property type="entry name" value="RibD_C"/>
</dbReference>
<feature type="binding site" evidence="17">
    <location>
        <position position="222"/>
    </location>
    <ligand>
        <name>NADP(+)</name>
        <dbReference type="ChEBI" id="CHEBI:58349"/>
    </ligand>
</feature>
<dbReference type="GO" id="GO:0008835">
    <property type="term" value="F:diaminohydroxyphosphoribosylaminopyrimidine deaminase activity"/>
    <property type="evidence" value="ECO:0007669"/>
    <property type="project" value="UniProtKB-EC"/>
</dbReference>